<gene>
    <name evidence="1" type="ORF">SAMN05421730_101346</name>
</gene>
<proteinExistence type="predicted"/>
<dbReference type="Gene3D" id="1.10.30.50">
    <property type="match status" value="1"/>
</dbReference>
<dbReference type="Proteomes" id="UP000199315">
    <property type="component" value="Unassembled WGS sequence"/>
</dbReference>
<dbReference type="EMBL" id="FMKA01000013">
    <property type="protein sequence ID" value="SCP97741.1"/>
    <property type="molecule type" value="Genomic_DNA"/>
</dbReference>
<keyword evidence="2" id="KW-1185">Reference proteome</keyword>
<accession>A0A1D3TUI4</accession>
<dbReference type="STRING" id="1619234.SAMN05421730_101346"/>
<organism evidence="1 2">
    <name type="scientific">Anaerobium acetethylicum</name>
    <dbReference type="NCBI Taxonomy" id="1619234"/>
    <lineage>
        <taxon>Bacteria</taxon>
        <taxon>Bacillati</taxon>
        <taxon>Bacillota</taxon>
        <taxon>Clostridia</taxon>
        <taxon>Lachnospirales</taxon>
        <taxon>Lachnospiraceae</taxon>
        <taxon>Anaerobium</taxon>
    </lineage>
</organism>
<dbReference type="AlphaFoldDB" id="A0A1D3TUI4"/>
<evidence type="ECO:0000313" key="1">
    <source>
        <dbReference type="EMBL" id="SCP97741.1"/>
    </source>
</evidence>
<protein>
    <submittedName>
        <fullName evidence="1">TIGR02646 family protein</fullName>
    </submittedName>
</protein>
<sequence>MCRRYSENIMIHISKNSEPDAFRRYHNSNFARFDDMPGDVKSELRKSLLNEQGYICAYCMSRIKEDDAVKIEHYEARNASNELVYRNLFAVCNGNEGQKREYQICDTRKGQEILRINPLHQSDIRTFFNKTDGTILSSNNDFNNDLNHILNLNCENTYLKSNRKAAIDAIVKRLSRLKPGESAENLLRRLRVMYEAKDAQGEYKPYVGAILWCINKRLKKYQN</sequence>
<name>A0A1D3TUI4_9FIRM</name>
<evidence type="ECO:0000313" key="2">
    <source>
        <dbReference type="Proteomes" id="UP000199315"/>
    </source>
</evidence>
<reference evidence="1 2" key="1">
    <citation type="submission" date="2016-09" db="EMBL/GenBank/DDBJ databases">
        <authorList>
            <person name="Capua I."/>
            <person name="De Benedictis P."/>
            <person name="Joannis T."/>
            <person name="Lombin L.H."/>
            <person name="Cattoli G."/>
        </authorList>
    </citation>
    <scope>NUCLEOTIDE SEQUENCE [LARGE SCALE GENOMIC DNA]</scope>
    <source>
        <strain evidence="1 2">GluBS11</strain>
    </source>
</reference>